<dbReference type="GO" id="GO:0050770">
    <property type="term" value="P:regulation of axonogenesis"/>
    <property type="evidence" value="ECO:0007669"/>
    <property type="project" value="TreeGrafter"/>
</dbReference>
<feature type="compositionally biased region" description="Basic and acidic residues" evidence="3">
    <location>
        <begin position="964"/>
        <end position="975"/>
    </location>
</feature>
<dbReference type="GO" id="GO:0007266">
    <property type="term" value="P:Rho protein signal transduction"/>
    <property type="evidence" value="ECO:0007669"/>
    <property type="project" value="TreeGrafter"/>
</dbReference>
<protein>
    <recommendedName>
        <fullName evidence="10">Rho GTPase-activating protein 190</fullName>
    </recommendedName>
</protein>
<evidence type="ECO:0008006" key="10">
    <source>
        <dbReference type="Google" id="ProtNLM"/>
    </source>
</evidence>
<dbReference type="Gene3D" id="1.10.10.440">
    <property type="entry name" value="FF domain"/>
    <property type="match status" value="2"/>
</dbReference>
<dbReference type="PANTHER" id="PTHR46005">
    <property type="entry name" value="RHO GTPASE-ACTIVATING PROTEIN 190"/>
    <property type="match status" value="1"/>
</dbReference>
<feature type="compositionally biased region" description="Basic residues" evidence="3">
    <location>
        <begin position="1210"/>
        <end position="1221"/>
    </location>
</feature>
<dbReference type="PROSITE" id="PS51676">
    <property type="entry name" value="FF"/>
    <property type="match status" value="1"/>
</dbReference>
<dbReference type="Pfam" id="PF00071">
    <property type="entry name" value="Ras"/>
    <property type="match status" value="1"/>
</dbReference>
<dbReference type="PROSITE" id="PS50238">
    <property type="entry name" value="RHOGAP"/>
    <property type="match status" value="1"/>
</dbReference>
<dbReference type="EMBL" id="JAZGQO010000002">
    <property type="protein sequence ID" value="KAK6191662.1"/>
    <property type="molecule type" value="Genomic_DNA"/>
</dbReference>
<dbReference type="PANTHER" id="PTHR46005:SF4">
    <property type="entry name" value="RHO GTPASE-ACTIVATING PROTEIN 190"/>
    <property type="match status" value="1"/>
</dbReference>
<feature type="compositionally biased region" description="Low complexity" evidence="3">
    <location>
        <begin position="988"/>
        <end position="998"/>
    </location>
</feature>
<dbReference type="Gene3D" id="1.10.555.10">
    <property type="entry name" value="Rho GTPase activation protein"/>
    <property type="match status" value="1"/>
</dbReference>
<dbReference type="SMART" id="SM00441">
    <property type="entry name" value="FF"/>
    <property type="match status" value="4"/>
</dbReference>
<reference evidence="8 9" key="1">
    <citation type="submission" date="2024-01" db="EMBL/GenBank/DDBJ databases">
        <title>The genome of the rayed Mediterranean limpet Patella caerulea (Linnaeus, 1758).</title>
        <authorList>
            <person name="Anh-Thu Weber A."/>
            <person name="Halstead-Nussloch G."/>
        </authorList>
    </citation>
    <scope>NUCLEOTIDE SEQUENCE [LARGE SCALE GENOMIC DNA]</scope>
    <source>
        <strain evidence="8">AATW-2023a</strain>
        <tissue evidence="8">Whole specimen</tissue>
    </source>
</reference>
<feature type="region of interest" description="Disordered" evidence="3">
    <location>
        <begin position="949"/>
        <end position="1043"/>
    </location>
</feature>
<comment type="caution">
    <text evidence="8">The sequence shown here is derived from an EMBL/GenBank/DDBJ whole genome shotgun (WGS) entry which is preliminary data.</text>
</comment>
<dbReference type="CDD" id="cd00882">
    <property type="entry name" value="Ras_like_GTPase"/>
    <property type="match status" value="1"/>
</dbReference>
<dbReference type="Pfam" id="PF16512">
    <property type="entry name" value="RhoGAP-FF1"/>
    <property type="match status" value="1"/>
</dbReference>
<keyword evidence="1" id="KW-0343">GTPase activation</keyword>
<feature type="region of interest" description="Disordered" evidence="3">
    <location>
        <begin position="1120"/>
        <end position="1163"/>
    </location>
</feature>
<dbReference type="InterPro" id="IPR051978">
    <property type="entry name" value="Rho-GAP_domain"/>
</dbReference>
<gene>
    <name evidence="8" type="ORF">SNE40_003292</name>
</gene>
<feature type="domain" description="Rho-GAP" evidence="4">
    <location>
        <begin position="1445"/>
        <end position="1637"/>
    </location>
</feature>
<proteinExistence type="predicted"/>
<sequence>MAKKAEGRLFNVAVIGPSGTDKDKGLCGVGKSFLCNRFLYQVADKYQQEHISVLSQSDFAGRVINNDHFLYWGEVTKLDDGNNYHFQLIEQTEFIDDVSFQPFKTGRTTEPYYKRCVATKVQSLEKLMYICKEQLGMENDTAYEQKLIPDGKINIDGFICCFDVSNVKDRPIEKQVEFVALILNQALKTKKPVVLAATKCDEADERYLKEAEKLLSRKEFKGSIPLVETSSQENVNVELAFMTLAHLIDKTKPRTKVIPFVEARKSRREILAVAKEAYKNLLRQHINDPKAFWGTSQKKFEKEPDFGHFVDLFGTDAAHRDFKQHVRRLREEQIKAKERKYYSQLPHILSHLLPSLDLVEDRTWSVIQRYIKQHEDSSKYFVQVCDSEEESWKDVDKFIDSNETRLPFDLLNTPEADTCFRNQLNELQVKQRKRELQKQFKKLLEENKHVTPGKPLGETYVFFVGKDCYNGLGDLEKNAVYEEHQQDIKQKAKQEFQELLWEKSQVFLGLNSTGRLTPEHLKKINQALQDDPRYKMLQRLEEDRKVMILNHLGFIECPSKDRCYFKEQCIDSQVQKVLSNRSSRPTSQLIESVEELDCEAKPLNLVLLGKEGVATELNREIRRICSDDEYIYQSVTYSLDYRPIDGDVSLDHNALGTANFKPHGCLCVYNSVETLEYIRSSLEQSLFSDLQREEEATMSSMQIVIIQSYKSSQSEKHREMLREEGQTLARRLHGEFVDIPEEEMEGEKSFSIKQVHQAIQSVIQQGRNSLGGWLLNDQIEPDIRIAMCMMCGDPLPVEIPLGPLLYNENCQVSRNSPNTINIDSFLDCGKQKIEIEISPNHGGGSLQQGIFHGYILVYSAKRRASLSTLQALGKRLPPVPKLIVCVADSGGAASFFTSDISQTLIKEGNALADDILYAHFMTTTANFQQQTAVYNPFFKDAWDRKEESESLYTEPVEEPSPPAYDDRSSYIDRRPPAKLPIPYDMYHTTKSSSNSQSTEDSEPIYDQPIHPSAYHSDSDRERASSTSPPPPEDIYSEVSDAVPNGEHLVRPSFVKSRRTQFAAWALNEPTKGSRSVLSACKQTSSSEEALGEASMYESSSQDIIWADNELYDRAQLYSPSHRLTDGWDNPSFSSSLERKRSNMQKRSQSHSSGMVGNHQSKLRGTKVTAPLAMPEPIEIADYGTVKDAVSQFSENDYASVEDALPPGKLQRIKSSVRKKEKRNTDSEDSEFSSLEREARPDRRPKVYKKPAKKVHGTSFFMSKSMTDDYQQRLGISGEATNRVRSNSPSEGSEGTGDELATTKKPMKRKSFKHKGRYTSFGVPKIFSPPDLDYQIGSPPRDNENLFNIGNPPIGYSTLPRAAHGGTASTDDGDYDLNDSGHWRSLLKGKTYRDPEKQRRKEEKKLKDDERKKQKEEEKKQKEQLKLQKKIKKKDSKGSGPSQSGCYLEDFLMSQNNPLIPVFIERCIQFIEEEGLRAEGIYRIPGNKQQVDLLITKFNENPSAEIGSLDLEIQVNAAATVLKGFFSDLTDPLIPASLYEELIEAAGVHDKSSRLLALRGVLKKLPEQNFEVLKYLMTHLNRVTQNHQYNNMDSSNLAICWWPTIMRLEFKSYENMALHTRYPVEIVMTAIEQCNFMFHGGDEV</sequence>
<evidence type="ECO:0000259" key="7">
    <source>
        <dbReference type="PROSITE" id="PS51853"/>
    </source>
</evidence>
<feature type="region of interest" description="Disordered" evidence="3">
    <location>
        <begin position="1277"/>
        <end position="1441"/>
    </location>
</feature>
<dbReference type="InterPro" id="IPR001806">
    <property type="entry name" value="Small_GTPase"/>
</dbReference>
<dbReference type="Gene3D" id="3.40.50.300">
    <property type="entry name" value="P-loop containing nucleotide triphosphate hydrolases"/>
    <property type="match status" value="1"/>
</dbReference>
<dbReference type="PROSITE" id="PS51853">
    <property type="entry name" value="PG2"/>
    <property type="match status" value="1"/>
</dbReference>
<evidence type="ECO:0000313" key="8">
    <source>
        <dbReference type="EMBL" id="KAK6191662.1"/>
    </source>
</evidence>
<dbReference type="InterPro" id="IPR045786">
    <property type="entry name" value="RhoGAP_pG1_pG2"/>
</dbReference>
<evidence type="ECO:0000256" key="3">
    <source>
        <dbReference type="SAM" id="MobiDB-lite"/>
    </source>
</evidence>
<feature type="compositionally biased region" description="Basic and acidic residues" evidence="3">
    <location>
        <begin position="1390"/>
        <end position="1425"/>
    </location>
</feature>
<name>A0AAN8K7P2_PATCE</name>
<evidence type="ECO:0000259" key="4">
    <source>
        <dbReference type="PROSITE" id="PS50238"/>
    </source>
</evidence>
<dbReference type="Pfam" id="PF00620">
    <property type="entry name" value="RhoGAP"/>
    <property type="match status" value="1"/>
</dbReference>
<dbReference type="GO" id="GO:0003924">
    <property type="term" value="F:GTPase activity"/>
    <property type="evidence" value="ECO:0007669"/>
    <property type="project" value="InterPro"/>
</dbReference>
<dbReference type="InterPro" id="IPR039007">
    <property type="entry name" value="pG1"/>
</dbReference>
<feature type="compositionally biased region" description="Polar residues" evidence="3">
    <location>
        <begin position="1144"/>
        <end position="1159"/>
    </location>
</feature>
<feature type="domain" description="FF" evidence="5">
    <location>
        <begin position="489"/>
        <end position="554"/>
    </location>
</feature>
<organism evidence="8 9">
    <name type="scientific">Patella caerulea</name>
    <name type="common">Rayed Mediterranean limpet</name>
    <dbReference type="NCBI Taxonomy" id="87958"/>
    <lineage>
        <taxon>Eukaryota</taxon>
        <taxon>Metazoa</taxon>
        <taxon>Spiralia</taxon>
        <taxon>Lophotrochozoa</taxon>
        <taxon>Mollusca</taxon>
        <taxon>Gastropoda</taxon>
        <taxon>Patellogastropoda</taxon>
        <taxon>Patelloidea</taxon>
        <taxon>Patellidae</taxon>
        <taxon>Patella</taxon>
    </lineage>
</organism>
<dbReference type="InterPro" id="IPR027417">
    <property type="entry name" value="P-loop_NTPase"/>
</dbReference>
<feature type="compositionally biased region" description="Basic residues" evidence="3">
    <location>
        <begin position="1304"/>
        <end position="1316"/>
    </location>
</feature>
<keyword evidence="2" id="KW-0677">Repeat</keyword>
<dbReference type="InterPro" id="IPR036517">
    <property type="entry name" value="FF_domain_sf"/>
</dbReference>
<dbReference type="Pfam" id="PF23083">
    <property type="entry name" value="FF_RHG35_4th"/>
    <property type="match status" value="1"/>
</dbReference>
<dbReference type="InterPro" id="IPR039006">
    <property type="entry name" value="RhoGAP_pG2"/>
</dbReference>
<dbReference type="Proteomes" id="UP001347796">
    <property type="component" value="Unassembled WGS sequence"/>
</dbReference>
<dbReference type="InterPro" id="IPR000198">
    <property type="entry name" value="RhoGAP_dom"/>
</dbReference>
<dbReference type="InterPro" id="IPR057284">
    <property type="entry name" value="FF_RHG35_4th"/>
</dbReference>
<feature type="compositionally biased region" description="Polar residues" evidence="3">
    <location>
        <begin position="1278"/>
        <end position="1292"/>
    </location>
</feature>
<feature type="domain" description="PG2 pseudoGTPase" evidence="7">
    <location>
        <begin position="784"/>
        <end position="947"/>
    </location>
</feature>
<dbReference type="GO" id="GO:0005525">
    <property type="term" value="F:GTP binding"/>
    <property type="evidence" value="ECO:0007669"/>
    <property type="project" value="InterPro"/>
</dbReference>
<evidence type="ECO:0000259" key="6">
    <source>
        <dbReference type="PROSITE" id="PS51852"/>
    </source>
</evidence>
<keyword evidence="9" id="KW-1185">Reference proteome</keyword>
<evidence type="ECO:0000256" key="1">
    <source>
        <dbReference type="ARBA" id="ARBA00022468"/>
    </source>
</evidence>
<dbReference type="InterPro" id="IPR008936">
    <property type="entry name" value="Rho_GTPase_activation_prot"/>
</dbReference>
<feature type="compositionally biased region" description="Basic and acidic residues" evidence="3">
    <location>
        <begin position="1233"/>
        <end position="1244"/>
    </location>
</feature>
<evidence type="ECO:0000256" key="2">
    <source>
        <dbReference type="ARBA" id="ARBA00022737"/>
    </source>
</evidence>
<dbReference type="Pfam" id="PF19518">
    <property type="entry name" value="RhoGAP_pG1_pG2"/>
    <property type="match status" value="1"/>
</dbReference>
<evidence type="ECO:0000313" key="9">
    <source>
        <dbReference type="Proteomes" id="UP001347796"/>
    </source>
</evidence>
<dbReference type="GO" id="GO:0005096">
    <property type="term" value="F:GTPase activator activity"/>
    <property type="evidence" value="ECO:0007669"/>
    <property type="project" value="UniProtKB-KW"/>
</dbReference>
<dbReference type="SMART" id="SM00324">
    <property type="entry name" value="RhoGAP"/>
    <property type="match status" value="1"/>
</dbReference>
<dbReference type="PROSITE" id="PS51852">
    <property type="entry name" value="PG1"/>
    <property type="match status" value="1"/>
</dbReference>
<dbReference type="SUPFAM" id="SSF52540">
    <property type="entry name" value="P-loop containing nucleoside triphosphate hydrolases"/>
    <property type="match status" value="1"/>
</dbReference>
<dbReference type="InterPro" id="IPR032835">
    <property type="entry name" value="RhoGAP-FF1"/>
</dbReference>
<dbReference type="GO" id="GO:0008361">
    <property type="term" value="P:regulation of cell size"/>
    <property type="evidence" value="ECO:0007669"/>
    <property type="project" value="TreeGrafter"/>
</dbReference>
<dbReference type="GO" id="GO:0005829">
    <property type="term" value="C:cytosol"/>
    <property type="evidence" value="ECO:0007669"/>
    <property type="project" value="TreeGrafter"/>
</dbReference>
<feature type="region of interest" description="Disordered" evidence="3">
    <location>
        <begin position="1200"/>
        <end position="1252"/>
    </location>
</feature>
<dbReference type="SMART" id="SM00175">
    <property type="entry name" value="RAB"/>
    <property type="match status" value="1"/>
</dbReference>
<dbReference type="InterPro" id="IPR002713">
    <property type="entry name" value="FF_domain"/>
</dbReference>
<dbReference type="SUPFAM" id="SSF48350">
    <property type="entry name" value="GTPase activation domain, GAP"/>
    <property type="match status" value="1"/>
</dbReference>
<accession>A0AAN8K7P2</accession>
<evidence type="ECO:0000259" key="5">
    <source>
        <dbReference type="PROSITE" id="PS51676"/>
    </source>
</evidence>
<feature type="domain" description="PG1 pseudoGTPase" evidence="6">
    <location>
        <begin position="597"/>
        <end position="772"/>
    </location>
</feature>
<dbReference type="CDD" id="cd22207">
    <property type="entry name" value="pseudoGTPaseD_p190RhoGAP"/>
    <property type="match status" value="1"/>
</dbReference>